<accession>A0ABR6XJN9</accession>
<evidence type="ECO:0000256" key="1">
    <source>
        <dbReference type="SAM" id="SignalP"/>
    </source>
</evidence>
<dbReference type="EMBL" id="JACOFT010000006">
    <property type="protein sequence ID" value="MBC3812830.1"/>
    <property type="molecule type" value="Genomic_DNA"/>
</dbReference>
<feature type="signal peptide" evidence="1">
    <location>
        <begin position="1"/>
        <end position="20"/>
    </location>
</feature>
<comment type="caution">
    <text evidence="2">The sequence shown here is derived from an EMBL/GenBank/DDBJ whole genome shotgun (WGS) entry which is preliminary data.</text>
</comment>
<dbReference type="PROSITE" id="PS51257">
    <property type="entry name" value="PROKAR_LIPOPROTEIN"/>
    <property type="match status" value="1"/>
</dbReference>
<evidence type="ECO:0000313" key="2">
    <source>
        <dbReference type="EMBL" id="MBC3812830.1"/>
    </source>
</evidence>
<evidence type="ECO:0000313" key="3">
    <source>
        <dbReference type="Proteomes" id="UP000637632"/>
    </source>
</evidence>
<dbReference type="RefSeq" id="WP_190480747.1">
    <property type="nucleotide sequence ID" value="NZ_JACOFT010000006.1"/>
</dbReference>
<evidence type="ECO:0008006" key="4">
    <source>
        <dbReference type="Google" id="ProtNLM"/>
    </source>
</evidence>
<sequence length="601" mass="64417">MYRTILTALSRLFSIFTLLALVSCGSGDTSANKETVAPVAGIRAVTASGAVSDTIYVLPETGWYWNPAEGGRGFAIERQGDKIFLSGFLYESNGHPTWYVTTMEMQSNKQFIGSLARFAGGQSLTGDYKGATQSQVGYAVLSFTSATEGTLYVTPDTGENAITVKLQRFPISTPAPFQASAASFQNGWWWSDKEGGRGYFIEVQGNQAFIGSFMYDNAGEPTWYVSSATLSAPNKLSGSLQEYAGGQTLIGGYKSAGLKANAGDMSFNFTAADAATMTLPNGKPVQLSRFGFSTSTSSAPPSVNCTSPQILQNGSCVTATAPVPIRPVFYFTITPVQSGNYYGVMLCYAGPYDCDTLVNSIFVSNEELQDPDTAEALIYAKSVAEEFRQIIDRLWRAKTYPSNTALAAAFRTAIQNNLANRGKTAVNDATNYLMTAGYPAASTAAPVTPTCYAPQIPQNGVCVTPPTPVTCKAPQILSNGSCVTPLPLDVRPIYGAYGIATPQNHKQFSDAICDSWQVIGAPVVLSTCTTKSGYWGYEVIENRSATTARICYKAYFHSGAAPDKGCYSYMKSMEIMTPYCPDCASKKGGARQIDLTEFTPQ</sequence>
<proteinExistence type="predicted"/>
<organism evidence="2 3">
    <name type="scientific">Undibacterium aquatile</name>
    <dbReference type="NCBI Taxonomy" id="1537398"/>
    <lineage>
        <taxon>Bacteria</taxon>
        <taxon>Pseudomonadati</taxon>
        <taxon>Pseudomonadota</taxon>
        <taxon>Betaproteobacteria</taxon>
        <taxon>Burkholderiales</taxon>
        <taxon>Oxalobacteraceae</taxon>
        <taxon>Undibacterium</taxon>
    </lineage>
</organism>
<dbReference type="Proteomes" id="UP000637632">
    <property type="component" value="Unassembled WGS sequence"/>
</dbReference>
<protein>
    <recommendedName>
        <fullName evidence="4">Lipoprotein</fullName>
    </recommendedName>
</protein>
<keyword evidence="3" id="KW-1185">Reference proteome</keyword>
<feature type="chain" id="PRO_5045714554" description="Lipoprotein" evidence="1">
    <location>
        <begin position="21"/>
        <end position="601"/>
    </location>
</feature>
<keyword evidence="1" id="KW-0732">Signal</keyword>
<reference evidence="2 3" key="1">
    <citation type="submission" date="2020-08" db="EMBL/GenBank/DDBJ databases">
        <title>Novel species isolated from subtropical streams in China.</title>
        <authorList>
            <person name="Lu H."/>
        </authorList>
    </citation>
    <scope>NUCLEOTIDE SEQUENCE [LARGE SCALE GENOMIC DNA]</scope>
    <source>
        <strain evidence="2 3">CCTCC AB 2015119</strain>
    </source>
</reference>
<name>A0ABR6XJN9_9BURK</name>
<gene>
    <name evidence="2" type="ORF">H8K26_15405</name>
</gene>